<evidence type="ECO:0000313" key="2">
    <source>
        <dbReference type="Proteomes" id="UP000284322"/>
    </source>
</evidence>
<dbReference type="InterPro" id="IPR019613">
    <property type="entry name" value="DUF4198"/>
</dbReference>
<dbReference type="EMBL" id="RAHJ01000003">
    <property type="protein sequence ID" value="RJX71159.1"/>
    <property type="molecule type" value="Genomic_DNA"/>
</dbReference>
<dbReference type="Proteomes" id="UP000284322">
    <property type="component" value="Unassembled WGS sequence"/>
</dbReference>
<name>A0A419R5V8_9SPHN</name>
<comment type="caution">
    <text evidence="1">The sequence shown here is derived from an EMBL/GenBank/DDBJ whole genome shotgun (WGS) entry which is preliminary data.</text>
</comment>
<protein>
    <submittedName>
        <fullName evidence="1">DUF4198 domain-containing protein</fullName>
    </submittedName>
</protein>
<dbReference type="Pfam" id="PF10670">
    <property type="entry name" value="DUF4198"/>
    <property type="match status" value="1"/>
</dbReference>
<organism evidence="1 2">
    <name type="scientific">Tsuneonella suprasediminis</name>
    <dbReference type="NCBI Taxonomy" id="2306996"/>
    <lineage>
        <taxon>Bacteria</taxon>
        <taxon>Pseudomonadati</taxon>
        <taxon>Pseudomonadota</taxon>
        <taxon>Alphaproteobacteria</taxon>
        <taxon>Sphingomonadales</taxon>
        <taxon>Erythrobacteraceae</taxon>
        <taxon>Tsuneonella</taxon>
    </lineage>
</organism>
<sequence length="312" mass="33196">MAAKGQPDRVRQRHERARHCPADHQTLTRFRTDTISRGIIMFQRSSLIAAVLALGLGALVSTPAEAHRRWLLPSATVLSGETETVSVDAAASNELFVFDHRAMPLDSLQITGPDGAAVQPEIVGSARYRSVFDVPLKAQGTYRIALASDGAMGFYQLGGERHRLRAATVSEARASVPEGATDVRISAASSRTETFVTLGAPTDTALAPTGRGLEMVPVTHPNDLVATEPATVRFLLDGAPAAGLEVEFVKEGTRYRDDAGIQTLTTDADGQVELTAATPGMYYIETGSTKEGGADGIPHRASYTGVLEFLPL</sequence>
<proteinExistence type="predicted"/>
<dbReference type="OrthoDB" id="5943at2"/>
<evidence type="ECO:0000313" key="1">
    <source>
        <dbReference type="EMBL" id="RJX71159.1"/>
    </source>
</evidence>
<dbReference type="AlphaFoldDB" id="A0A419R5V8"/>
<reference evidence="1 2" key="1">
    <citation type="submission" date="2018-09" db="EMBL/GenBank/DDBJ databases">
        <title>Altererythrobacter sp.Ery1 and Ery12, the genome sequencing of novel strains in genus Alterythrobacter.</title>
        <authorList>
            <person name="Cheng H."/>
            <person name="Wu Y.-H."/>
            <person name="Fang C."/>
            <person name="Xu X.-W."/>
        </authorList>
    </citation>
    <scope>NUCLEOTIDE SEQUENCE [LARGE SCALE GENOMIC DNA]</scope>
    <source>
        <strain evidence="1 2">Ery12</strain>
    </source>
</reference>
<gene>
    <name evidence="1" type="ORF">D6858_00510</name>
</gene>
<keyword evidence="2" id="KW-1185">Reference proteome</keyword>
<accession>A0A419R5V8</accession>